<dbReference type="PROSITE" id="PS50297">
    <property type="entry name" value="ANK_REP_REGION"/>
    <property type="match status" value="1"/>
</dbReference>
<sequence>MATSDEMRGVQELGAVERLEAHDDSEMKHLFNAIRARDAEKTECLLVERRIYHDCKDSDGRTPLSWATELGLSEVVELLLKSTDVNVNERDNDGRTPLSWTAMWKHKPAKKATTMKANTIDYWKILELLLQSSGIDVNSKDVNG</sequence>
<evidence type="ECO:0000256" key="3">
    <source>
        <dbReference type="PROSITE-ProRule" id="PRU00023"/>
    </source>
</evidence>
<name>A0ABR1IA86_9HYPO</name>
<organism evidence="4 5">
    <name type="scientific">Neonectria magnoliae</name>
    <dbReference type="NCBI Taxonomy" id="2732573"/>
    <lineage>
        <taxon>Eukaryota</taxon>
        <taxon>Fungi</taxon>
        <taxon>Dikarya</taxon>
        <taxon>Ascomycota</taxon>
        <taxon>Pezizomycotina</taxon>
        <taxon>Sordariomycetes</taxon>
        <taxon>Hypocreomycetidae</taxon>
        <taxon>Hypocreales</taxon>
        <taxon>Nectriaceae</taxon>
        <taxon>Neonectria</taxon>
    </lineage>
</organism>
<evidence type="ECO:0000313" key="4">
    <source>
        <dbReference type="EMBL" id="KAK7430451.1"/>
    </source>
</evidence>
<evidence type="ECO:0000256" key="2">
    <source>
        <dbReference type="ARBA" id="ARBA00023043"/>
    </source>
</evidence>
<reference evidence="4 5" key="1">
    <citation type="journal article" date="2025" name="Microbiol. Resour. Announc.">
        <title>Draft genome sequences for Neonectria magnoliae and Neonectria punicea, canker pathogens of Liriodendron tulipifera and Acer saccharum in West Virginia.</title>
        <authorList>
            <person name="Petronek H.M."/>
            <person name="Kasson M.T."/>
            <person name="Metheny A.M."/>
            <person name="Stauder C.M."/>
            <person name="Lovett B."/>
            <person name="Lynch S.C."/>
            <person name="Garnas J.R."/>
            <person name="Kasson L.R."/>
            <person name="Stajich J.E."/>
        </authorList>
    </citation>
    <scope>NUCLEOTIDE SEQUENCE [LARGE SCALE GENOMIC DNA]</scope>
    <source>
        <strain evidence="4 5">NRRL 64651</strain>
    </source>
</reference>
<evidence type="ECO:0008006" key="6">
    <source>
        <dbReference type="Google" id="ProtNLM"/>
    </source>
</evidence>
<protein>
    <recommendedName>
        <fullName evidence="6">Ankyrin repeat protein</fullName>
    </recommendedName>
</protein>
<dbReference type="Proteomes" id="UP001498421">
    <property type="component" value="Unassembled WGS sequence"/>
</dbReference>
<proteinExistence type="predicted"/>
<evidence type="ECO:0000313" key="5">
    <source>
        <dbReference type="Proteomes" id="UP001498421"/>
    </source>
</evidence>
<feature type="repeat" description="ANK" evidence="3">
    <location>
        <begin position="59"/>
        <end position="81"/>
    </location>
</feature>
<dbReference type="InterPro" id="IPR002110">
    <property type="entry name" value="Ankyrin_rpt"/>
</dbReference>
<dbReference type="PANTHER" id="PTHR24198:SF165">
    <property type="entry name" value="ANKYRIN REPEAT-CONTAINING PROTEIN-RELATED"/>
    <property type="match status" value="1"/>
</dbReference>
<dbReference type="Gene3D" id="1.25.40.20">
    <property type="entry name" value="Ankyrin repeat-containing domain"/>
    <property type="match status" value="1"/>
</dbReference>
<keyword evidence="1" id="KW-0677">Repeat</keyword>
<keyword evidence="2 3" id="KW-0040">ANK repeat</keyword>
<gene>
    <name evidence="4" type="ORF">QQZ08_002970</name>
</gene>
<dbReference type="SMART" id="SM00248">
    <property type="entry name" value="ANK"/>
    <property type="match status" value="2"/>
</dbReference>
<accession>A0ABR1IA86</accession>
<comment type="caution">
    <text evidence="4">The sequence shown here is derived from an EMBL/GenBank/DDBJ whole genome shotgun (WGS) entry which is preliminary data.</text>
</comment>
<dbReference type="SUPFAM" id="SSF48403">
    <property type="entry name" value="Ankyrin repeat"/>
    <property type="match status" value="1"/>
</dbReference>
<dbReference type="EMBL" id="JAZAVK010000019">
    <property type="protein sequence ID" value="KAK7430451.1"/>
    <property type="molecule type" value="Genomic_DNA"/>
</dbReference>
<dbReference type="PROSITE" id="PS50088">
    <property type="entry name" value="ANK_REPEAT"/>
    <property type="match status" value="1"/>
</dbReference>
<keyword evidence="5" id="KW-1185">Reference proteome</keyword>
<dbReference type="Pfam" id="PF12796">
    <property type="entry name" value="Ank_2"/>
    <property type="match status" value="1"/>
</dbReference>
<dbReference type="InterPro" id="IPR036770">
    <property type="entry name" value="Ankyrin_rpt-contain_sf"/>
</dbReference>
<dbReference type="PANTHER" id="PTHR24198">
    <property type="entry name" value="ANKYRIN REPEAT AND PROTEIN KINASE DOMAIN-CONTAINING PROTEIN"/>
    <property type="match status" value="1"/>
</dbReference>
<evidence type="ECO:0000256" key="1">
    <source>
        <dbReference type="ARBA" id="ARBA00022737"/>
    </source>
</evidence>